<dbReference type="RefSeq" id="XP_018495102.1">
    <property type="nucleotide sequence ID" value="XM_018639586.1"/>
</dbReference>
<name>A0AAJ7L647_9ACAR</name>
<evidence type="ECO:0000313" key="3">
    <source>
        <dbReference type="RefSeq" id="XP_018495102.1"/>
    </source>
</evidence>
<dbReference type="AlphaFoldDB" id="A0AAJ7L647"/>
<sequence length="173" mass="18655">MLFSRPILIKRSGGSRAAADKIRDVRKGEEKSAADEKLSTPKARFGRLKKKFRPRTPSPPRYKSTRVAQGAKSIKPRKLFDESSGEESGSANDGEGKSPGKPRAETVGHREREPGQTPPTPISRTGPSGLGTQATPATGTKKKAGEPGDLARTGVTFRDILLNRLIGPFRNNP</sequence>
<feature type="compositionally biased region" description="Polar residues" evidence="1">
    <location>
        <begin position="122"/>
        <end position="138"/>
    </location>
</feature>
<feature type="compositionally biased region" description="Basic and acidic residues" evidence="1">
    <location>
        <begin position="94"/>
        <end position="114"/>
    </location>
</feature>
<proteinExistence type="predicted"/>
<keyword evidence="2" id="KW-1185">Reference proteome</keyword>
<feature type="region of interest" description="Disordered" evidence="1">
    <location>
        <begin position="1"/>
        <end position="153"/>
    </location>
</feature>
<accession>A0AAJ7L647</accession>
<reference evidence="3" key="1">
    <citation type="submission" date="2025-08" db="UniProtKB">
        <authorList>
            <consortium name="RefSeq"/>
        </authorList>
    </citation>
    <scope>IDENTIFICATION</scope>
</reference>
<feature type="compositionally biased region" description="Basic residues" evidence="1">
    <location>
        <begin position="44"/>
        <end position="54"/>
    </location>
</feature>
<feature type="compositionally biased region" description="Basic and acidic residues" evidence="1">
    <location>
        <begin position="18"/>
        <end position="39"/>
    </location>
</feature>
<gene>
    <name evidence="3" type="primary">LOC100900170</name>
</gene>
<organism evidence="2 3">
    <name type="scientific">Galendromus occidentalis</name>
    <name type="common">western predatory mite</name>
    <dbReference type="NCBI Taxonomy" id="34638"/>
    <lineage>
        <taxon>Eukaryota</taxon>
        <taxon>Metazoa</taxon>
        <taxon>Ecdysozoa</taxon>
        <taxon>Arthropoda</taxon>
        <taxon>Chelicerata</taxon>
        <taxon>Arachnida</taxon>
        <taxon>Acari</taxon>
        <taxon>Parasitiformes</taxon>
        <taxon>Mesostigmata</taxon>
        <taxon>Gamasina</taxon>
        <taxon>Phytoseioidea</taxon>
        <taxon>Phytoseiidae</taxon>
        <taxon>Typhlodrominae</taxon>
        <taxon>Galendromus</taxon>
    </lineage>
</organism>
<evidence type="ECO:0000313" key="2">
    <source>
        <dbReference type="Proteomes" id="UP000694867"/>
    </source>
</evidence>
<protein>
    <submittedName>
        <fullName evidence="3">Uncharacterized protein LOC100900170</fullName>
    </submittedName>
</protein>
<evidence type="ECO:0000256" key="1">
    <source>
        <dbReference type="SAM" id="MobiDB-lite"/>
    </source>
</evidence>
<dbReference type="KEGG" id="goe:100900170"/>
<dbReference type="Proteomes" id="UP000694867">
    <property type="component" value="Unplaced"/>
</dbReference>
<dbReference type="GeneID" id="100900170"/>